<dbReference type="PROSITE" id="PS00010">
    <property type="entry name" value="ASX_HYDROXYL"/>
    <property type="match status" value="1"/>
</dbReference>
<dbReference type="InterPro" id="IPR006605">
    <property type="entry name" value="G2_nidogen/fibulin_G2F"/>
</dbReference>
<evidence type="ECO:0000256" key="1">
    <source>
        <dbReference type="ARBA" id="ARBA00004302"/>
    </source>
</evidence>
<reference evidence="18" key="1">
    <citation type="submission" date="2020-11" db="EMBL/GenBank/DDBJ databases">
        <authorList>
            <person name="Tran Van P."/>
        </authorList>
    </citation>
    <scope>NUCLEOTIDE SEQUENCE</scope>
</reference>
<dbReference type="InterPro" id="IPR001881">
    <property type="entry name" value="EGF-like_Ca-bd_dom"/>
</dbReference>
<dbReference type="SUPFAM" id="SSF57196">
    <property type="entry name" value="EGF/Laminin"/>
    <property type="match status" value="1"/>
</dbReference>
<keyword evidence="10 12" id="KW-1015">Disulfide bond</keyword>
<dbReference type="InterPro" id="IPR000033">
    <property type="entry name" value="LDLR_classB_rpt"/>
</dbReference>
<evidence type="ECO:0000259" key="16">
    <source>
        <dbReference type="PROSITE" id="PS50993"/>
    </source>
</evidence>
<comment type="subcellular location">
    <subcellularLocation>
        <location evidence="1">Secreted</location>
        <location evidence="1">Extracellular space</location>
        <location evidence="1">Extracellular matrix</location>
        <location evidence="1">Basement membrane</location>
    </subcellularLocation>
</comment>
<evidence type="ECO:0000313" key="19">
    <source>
        <dbReference type="Proteomes" id="UP000678499"/>
    </source>
</evidence>
<dbReference type="PANTHER" id="PTHR46513">
    <property type="entry name" value="VITELLOGENIN RECEPTOR-LIKE PROTEIN-RELATED-RELATED"/>
    <property type="match status" value="1"/>
</dbReference>
<dbReference type="GO" id="GO:0005886">
    <property type="term" value="C:plasma membrane"/>
    <property type="evidence" value="ECO:0007669"/>
    <property type="project" value="TreeGrafter"/>
</dbReference>
<dbReference type="Gene3D" id="2.120.10.30">
    <property type="entry name" value="TolB, C-terminal domain"/>
    <property type="match status" value="1"/>
</dbReference>
<dbReference type="GO" id="GO:0017147">
    <property type="term" value="F:Wnt-protein binding"/>
    <property type="evidence" value="ECO:0007669"/>
    <property type="project" value="TreeGrafter"/>
</dbReference>
<dbReference type="GO" id="GO:0005509">
    <property type="term" value="F:calcium ion binding"/>
    <property type="evidence" value="ECO:0007669"/>
    <property type="project" value="InterPro"/>
</dbReference>
<accession>A0A7R9BZX2</accession>
<feature type="domain" description="NIDO" evidence="17">
    <location>
        <begin position="88"/>
        <end position="238"/>
    </location>
</feature>
<dbReference type="Pfam" id="PF06119">
    <property type="entry name" value="NIDO"/>
    <property type="match status" value="1"/>
</dbReference>
<feature type="compositionally biased region" description="Basic and acidic residues" evidence="14">
    <location>
        <begin position="1280"/>
        <end position="1293"/>
    </location>
</feature>
<evidence type="ECO:0000256" key="14">
    <source>
        <dbReference type="SAM" id="MobiDB-lite"/>
    </source>
</evidence>
<dbReference type="Pfam" id="PF12947">
    <property type="entry name" value="EGF_3"/>
    <property type="match status" value="2"/>
</dbReference>
<dbReference type="PROSITE" id="PS51120">
    <property type="entry name" value="LDLRB"/>
    <property type="match status" value="3"/>
</dbReference>
<evidence type="ECO:0000256" key="6">
    <source>
        <dbReference type="ARBA" id="ARBA00022737"/>
    </source>
</evidence>
<dbReference type="GO" id="GO:0007160">
    <property type="term" value="P:cell-matrix adhesion"/>
    <property type="evidence" value="ECO:0007669"/>
    <property type="project" value="InterPro"/>
</dbReference>
<dbReference type="FunFam" id="2.10.25.10:FF:000038">
    <property type="entry name" value="Fibrillin 2"/>
    <property type="match status" value="1"/>
</dbReference>
<feature type="compositionally biased region" description="Acidic residues" evidence="14">
    <location>
        <begin position="1100"/>
        <end position="1113"/>
    </location>
</feature>
<proteinExistence type="predicted"/>
<feature type="repeat" description="LDL-receptor class B" evidence="13">
    <location>
        <begin position="762"/>
        <end position="804"/>
    </location>
</feature>
<evidence type="ECO:0000313" key="18">
    <source>
        <dbReference type="EMBL" id="CAD7283021.1"/>
    </source>
</evidence>
<keyword evidence="5" id="KW-0732">Signal</keyword>
<feature type="domain" description="EGF-like" evidence="15">
    <location>
        <begin position="459"/>
        <end position="499"/>
    </location>
</feature>
<dbReference type="CDD" id="cd00054">
    <property type="entry name" value="EGF_CA"/>
    <property type="match status" value="1"/>
</dbReference>
<dbReference type="InterPro" id="IPR003886">
    <property type="entry name" value="NIDO_dom"/>
</dbReference>
<keyword evidence="2" id="KW-0964">Secreted</keyword>
<keyword evidence="4 12" id="KW-0245">EGF-like domain</keyword>
<keyword evidence="6" id="KW-0677">Repeat</keyword>
<dbReference type="SMART" id="SM00179">
    <property type="entry name" value="EGF_CA"/>
    <property type="match status" value="1"/>
</dbReference>
<dbReference type="SUPFAM" id="SSF54511">
    <property type="entry name" value="GFP-like"/>
    <property type="match status" value="1"/>
</dbReference>
<dbReference type="OrthoDB" id="6375837at2759"/>
<evidence type="ECO:0000259" key="15">
    <source>
        <dbReference type="PROSITE" id="PS50026"/>
    </source>
</evidence>
<dbReference type="InterPro" id="IPR009017">
    <property type="entry name" value="GFP"/>
</dbReference>
<evidence type="ECO:0000256" key="9">
    <source>
        <dbReference type="ARBA" id="ARBA00022889"/>
    </source>
</evidence>
<organism evidence="18">
    <name type="scientific">Notodromas monacha</name>
    <dbReference type="NCBI Taxonomy" id="399045"/>
    <lineage>
        <taxon>Eukaryota</taxon>
        <taxon>Metazoa</taxon>
        <taxon>Ecdysozoa</taxon>
        <taxon>Arthropoda</taxon>
        <taxon>Crustacea</taxon>
        <taxon>Oligostraca</taxon>
        <taxon>Ostracoda</taxon>
        <taxon>Podocopa</taxon>
        <taxon>Podocopida</taxon>
        <taxon>Cypridocopina</taxon>
        <taxon>Cypridoidea</taxon>
        <taxon>Cyprididae</taxon>
        <taxon>Notodromas</taxon>
    </lineage>
</organism>
<gene>
    <name evidence="18" type="ORF">NMOB1V02_LOCUS10639</name>
</gene>
<feature type="non-terminal residue" evidence="18">
    <location>
        <position position="1512"/>
    </location>
</feature>
<dbReference type="InterPro" id="IPR000152">
    <property type="entry name" value="EGF-type_Asp/Asn_hydroxyl_site"/>
</dbReference>
<name>A0A7R9BZX2_9CRUS</name>
<dbReference type="CDD" id="cd00053">
    <property type="entry name" value="EGF"/>
    <property type="match status" value="1"/>
</dbReference>
<evidence type="ECO:0000256" key="4">
    <source>
        <dbReference type="ARBA" id="ARBA00022536"/>
    </source>
</evidence>
<evidence type="ECO:0000256" key="12">
    <source>
        <dbReference type="PROSITE-ProRule" id="PRU00076"/>
    </source>
</evidence>
<dbReference type="Proteomes" id="UP000678499">
    <property type="component" value="Unassembled WGS sequence"/>
</dbReference>
<dbReference type="EMBL" id="OA886715">
    <property type="protein sequence ID" value="CAD7283021.1"/>
    <property type="molecule type" value="Genomic_DNA"/>
</dbReference>
<keyword evidence="11" id="KW-0325">Glycoprotein</keyword>
<keyword evidence="9" id="KW-0130">Cell adhesion</keyword>
<dbReference type="PROSITE" id="PS51220">
    <property type="entry name" value="NIDO"/>
    <property type="match status" value="1"/>
</dbReference>
<keyword evidence="8" id="KW-0084">Basement membrane</keyword>
<feature type="region of interest" description="Disordered" evidence="14">
    <location>
        <begin position="1080"/>
        <end position="1129"/>
    </location>
</feature>
<evidence type="ECO:0000256" key="3">
    <source>
        <dbReference type="ARBA" id="ARBA00022530"/>
    </source>
</evidence>
<dbReference type="PROSITE" id="PS50993">
    <property type="entry name" value="NIDOGEN_G2"/>
    <property type="match status" value="1"/>
</dbReference>
<dbReference type="InterPro" id="IPR024731">
    <property type="entry name" value="NELL2-like_EGF"/>
</dbReference>
<dbReference type="PROSITE" id="PS01187">
    <property type="entry name" value="EGF_CA"/>
    <property type="match status" value="1"/>
</dbReference>
<feature type="region of interest" description="Disordered" evidence="14">
    <location>
        <begin position="1269"/>
        <end position="1337"/>
    </location>
</feature>
<dbReference type="InterPro" id="IPR018097">
    <property type="entry name" value="EGF_Ca-bd_CS"/>
</dbReference>
<dbReference type="InterPro" id="IPR050778">
    <property type="entry name" value="Cueball_EGF_LRP_Nidogen"/>
</dbReference>
<keyword evidence="3" id="KW-0272">Extracellular matrix</keyword>
<evidence type="ECO:0000256" key="2">
    <source>
        <dbReference type="ARBA" id="ARBA00022525"/>
    </source>
</evidence>
<dbReference type="GO" id="GO:0005604">
    <property type="term" value="C:basement membrane"/>
    <property type="evidence" value="ECO:0007669"/>
    <property type="project" value="UniProtKB-SubCell"/>
</dbReference>
<evidence type="ECO:0008006" key="20">
    <source>
        <dbReference type="Google" id="ProtNLM"/>
    </source>
</evidence>
<evidence type="ECO:0000256" key="11">
    <source>
        <dbReference type="ARBA" id="ARBA00023180"/>
    </source>
</evidence>
<feature type="non-terminal residue" evidence="18">
    <location>
        <position position="1"/>
    </location>
</feature>
<evidence type="ECO:0000256" key="10">
    <source>
        <dbReference type="ARBA" id="ARBA00023157"/>
    </source>
</evidence>
<feature type="compositionally biased region" description="Basic and acidic residues" evidence="14">
    <location>
        <begin position="1080"/>
        <end position="1094"/>
    </location>
</feature>
<evidence type="ECO:0000256" key="13">
    <source>
        <dbReference type="PROSITE-ProRule" id="PRU00461"/>
    </source>
</evidence>
<comment type="caution">
    <text evidence="12">Lacks conserved residue(s) required for the propagation of feature annotation.</text>
</comment>
<dbReference type="InterPro" id="IPR009030">
    <property type="entry name" value="Growth_fac_rcpt_cys_sf"/>
</dbReference>
<dbReference type="PROSITE" id="PS50026">
    <property type="entry name" value="EGF_3"/>
    <property type="match status" value="2"/>
</dbReference>
<dbReference type="PROSITE" id="PS01186">
    <property type="entry name" value="EGF_2"/>
    <property type="match status" value="2"/>
</dbReference>
<dbReference type="SMART" id="SM00181">
    <property type="entry name" value="EGF"/>
    <property type="match status" value="3"/>
</dbReference>
<keyword evidence="19" id="KW-1185">Reference proteome</keyword>
<dbReference type="SMART" id="SM00135">
    <property type="entry name" value="LY"/>
    <property type="match status" value="5"/>
</dbReference>
<dbReference type="PANTHER" id="PTHR46513:SF13">
    <property type="entry name" value="EGF-LIKE DOMAIN-CONTAINING PROTEIN"/>
    <property type="match status" value="1"/>
</dbReference>
<feature type="domain" description="EGF-like" evidence="15">
    <location>
        <begin position="542"/>
        <end position="581"/>
    </location>
</feature>
<dbReference type="Gene3D" id="2.40.155.10">
    <property type="entry name" value="Green fluorescent protein"/>
    <property type="match status" value="1"/>
</dbReference>
<evidence type="ECO:0000256" key="5">
    <source>
        <dbReference type="ARBA" id="ARBA00022729"/>
    </source>
</evidence>
<dbReference type="EMBL" id="CAJPEX010004678">
    <property type="protein sequence ID" value="CAG0923173.1"/>
    <property type="molecule type" value="Genomic_DNA"/>
</dbReference>
<dbReference type="SUPFAM" id="SSF63825">
    <property type="entry name" value="YWTD domain"/>
    <property type="match status" value="1"/>
</dbReference>
<dbReference type="SMART" id="SM00682">
    <property type="entry name" value="G2F"/>
    <property type="match status" value="1"/>
</dbReference>
<feature type="disulfide bond" evidence="12">
    <location>
        <begin position="552"/>
        <end position="569"/>
    </location>
</feature>
<feature type="repeat" description="LDL-receptor class B" evidence="13">
    <location>
        <begin position="805"/>
        <end position="849"/>
    </location>
</feature>
<dbReference type="InterPro" id="IPR000742">
    <property type="entry name" value="EGF"/>
</dbReference>
<dbReference type="GO" id="GO:0042813">
    <property type="term" value="F:Wnt receptor activity"/>
    <property type="evidence" value="ECO:0007669"/>
    <property type="project" value="TreeGrafter"/>
</dbReference>
<feature type="repeat" description="LDL-receptor class B" evidence="13">
    <location>
        <begin position="719"/>
        <end position="761"/>
    </location>
</feature>
<protein>
    <recommendedName>
        <fullName evidence="20">Nidogen</fullName>
    </recommendedName>
</protein>
<evidence type="ECO:0000256" key="8">
    <source>
        <dbReference type="ARBA" id="ARBA00022869"/>
    </source>
</evidence>
<dbReference type="Gene3D" id="2.10.25.10">
    <property type="entry name" value="Laminin"/>
    <property type="match status" value="3"/>
</dbReference>
<sequence>LLLVSSVVVVSGLWNELLPFGPEEGDVSLPSDRDDVSSPEVTLKVPIWFYGDSYDSIYVNSNGLLSFITEIPSFVNVPFPLNYPTISPFYCDVDTRASGNVFYRETSDPNLLDRVKTEIRRYFSASRDFSPTSLLIATWNDVGYFEAKSDKKNSFQVVVASDGQESFAGFLYPESGLQWSQSEGKNPHLKDARAQVGLTSGRGAWLSVKESGTEQVVHLDKRSNVGVPGLWIFRMGDEVQTPDLGSLTDEPLRMTGTVNLEINGVSVEDQVLDAYVVTHEGRGYSGISRIPPRLGWSMQLLSVLEDMIGVLFAQPRGGAPNAFELTGGVFNYSAEVHFLSTGDRVYVDAHFPGVDVFDFLKLNLHVRGSIPAVPPGSAVELGEYSDEFTRITRGEMQSKSKRAYKIGSQILEAMVTQRIEFSPCMFGPEVDPRFKTLLLKVSRFEYVAQGFEAQPQCVDVNECVTNRHNCHPNALCLNMPGGFRCECRNGFTGNGVTCHNYCQSDVDCDQNATCKFDINTVRDRCQCNPGYQGDGLSCKPIPDVGCEIVDNCDRHATCRYDMVTKKYRCICNEGYSGDGASCKLDMLPCVVDSDCGPNAECVNPYPDERVSREMGMTARQPSPAMLTQPCAIDMLFVFLDLEDSHIAAGAIKVMKGMALNVQVCYISKTVRPKGEAMFVAQGMSVLKVPLEPTISDSGAPILLDPLQTAVGIDADCVRGKIYYGDISGGSIWSANFNGSDRKVFIEKNVTSPEGVAVDWKSNLIYWTDSVQKSVDVAVLKNGRQKRLVSTELVNPRGIAVHSRRTKIYWSDWNRENPKIEEADQDGGRRRTLIRAQVALPSALAVDLSTDELCWADAGKAHIACLSLQDGASQRIITAAARPFGLSITAGKYFWTDWDTKTIMTASKRDPSSVKALNVPFAKTARLYGVAAVPAMSLRVPLKMEAVKIIRCVSQVPVVPGNATVLMNHKMVTHHVVQLLTIESQAIILEMSTNLAKPAKCPAPQIGRTFAKRHTSSGTSDISVITATTADGDDVDDDEQGSAWLFDPDADADDCSCVSNRIHASLISKSCPPAKNFHCKSEQPDGRVTDLDKCRVPGPSSEEEEEPPCEEECPASEKEPVEPPPPCTPRSATEECFAKLPCDEEIDDFLEMLVHQYLSLYTFSMKATRAAWETCLEPEPIAETISPSGKVCTVKHEEAVTVELLREDLSPDGPKALSPWSPAYDICDIPPRPDYRGWVREILGWLLEGSARYRDQSRRFVRLPWVAPPAQASPSLGKASDPCREPSVEPEKPASCDTRPNLPCSPKRKTGRIHLPGTDPDSGESDDGEPGFPFATISSGALHRRGMDRFKAEPSYAENYPRFHSVPSLIMEDLCSEKHKLGLVAAERARVLAEDVASVGDAATSVIKSHGGHRPRKWRPCDPLCDAATLYDHYKHSPAAKEALAKGKPLKSKKTWMEWFEDLIFGEEDDESCTSIEEECCYPVGDEEHEDCSELDAILRARRCKKDDEPQPL</sequence>
<dbReference type="SUPFAM" id="SSF57184">
    <property type="entry name" value="Growth factor receptor domain"/>
    <property type="match status" value="1"/>
</dbReference>
<dbReference type="Pfam" id="PF00058">
    <property type="entry name" value="Ldl_recept_b"/>
    <property type="match status" value="3"/>
</dbReference>
<dbReference type="Pfam" id="PF07474">
    <property type="entry name" value="G2F"/>
    <property type="match status" value="1"/>
</dbReference>
<dbReference type="GO" id="GO:0060070">
    <property type="term" value="P:canonical Wnt signaling pathway"/>
    <property type="evidence" value="ECO:0007669"/>
    <property type="project" value="TreeGrafter"/>
</dbReference>
<evidence type="ECO:0000259" key="17">
    <source>
        <dbReference type="PROSITE" id="PS51220"/>
    </source>
</evidence>
<dbReference type="FunFam" id="2.120.10.30:FF:000241">
    <property type="entry name" value="Low-density lipoprotein receptor-related protein 6"/>
    <property type="match status" value="1"/>
</dbReference>
<keyword evidence="7" id="KW-0106">Calcium</keyword>
<dbReference type="InterPro" id="IPR011042">
    <property type="entry name" value="6-blade_b-propeller_TolB-like"/>
</dbReference>
<dbReference type="SMART" id="SM00539">
    <property type="entry name" value="NIDO"/>
    <property type="match status" value="1"/>
</dbReference>
<feature type="domain" description="Nidogen G2 beta-barrel" evidence="16">
    <location>
        <begin position="250"/>
        <end position="473"/>
    </location>
</feature>
<evidence type="ECO:0000256" key="7">
    <source>
        <dbReference type="ARBA" id="ARBA00022837"/>
    </source>
</evidence>